<feature type="coiled-coil region" evidence="6">
    <location>
        <begin position="181"/>
        <end position="237"/>
    </location>
</feature>
<keyword evidence="11" id="KW-1185">Reference proteome</keyword>
<dbReference type="GO" id="GO:0005886">
    <property type="term" value="C:plasma membrane"/>
    <property type="evidence" value="ECO:0007669"/>
    <property type="project" value="UniProtKB-SubCell"/>
</dbReference>
<dbReference type="OrthoDB" id="230260at2"/>
<name>A0A2T5G0A4_9SPHN</name>
<dbReference type="InterPro" id="IPR050445">
    <property type="entry name" value="Bact_polysacc_biosynth/exp"/>
</dbReference>
<evidence type="ECO:0000259" key="8">
    <source>
        <dbReference type="Pfam" id="PF02706"/>
    </source>
</evidence>
<gene>
    <name evidence="10" type="ORF">CLG96_07385</name>
</gene>
<sequence>MNYADFMAAMRHRWKLVLGCLMATLLVIAVWTFFSPRIYASSATLLFDSLASEAEGGAGAAPPMAMASVLGTQADIIRSALVASQVVRNLELEQSPAVIARWTDATGGRGDINSWLVNSLLTNLTVVPTRNTNVMAVQYQASDPEFAALVTNGFADAFVKTQLRLRTEPAKVYSDWFQDRTRDVRARYEETQARLTRFQQEKGLIGGEKLDVELSHLAELSNQLAAAEGAAADARARAAGGGAMSPEVQSAPGVVGVRAAVVAKAAEVQQLETTLGPNHPQLITARAALGVLNSELNQAVAAATRSLQVASSAAQLREAELRERLAAQRQQVLKLSGVQDQLAVLQRDVDAAKLAYDNVTQQLNGARLKSEIPQTNVSILDRAGVPFYPVSPNVALRLILGLLLGLGIGIGLAALLEWLSPRVRSSAGLRDSVGLSTLVDLDEHRRSRNQQARGAAA</sequence>
<dbReference type="Pfam" id="PF02706">
    <property type="entry name" value="Wzz"/>
    <property type="match status" value="1"/>
</dbReference>
<dbReference type="PANTHER" id="PTHR32309">
    <property type="entry name" value="TYROSINE-PROTEIN KINASE"/>
    <property type="match status" value="1"/>
</dbReference>
<evidence type="ECO:0000256" key="1">
    <source>
        <dbReference type="ARBA" id="ARBA00004651"/>
    </source>
</evidence>
<evidence type="ECO:0000256" key="4">
    <source>
        <dbReference type="ARBA" id="ARBA00022989"/>
    </source>
</evidence>
<comment type="caution">
    <text evidence="10">The sequence shown here is derived from an EMBL/GenBank/DDBJ whole genome shotgun (WGS) entry which is preliminary data.</text>
</comment>
<dbReference type="InterPro" id="IPR032807">
    <property type="entry name" value="GNVR"/>
</dbReference>
<keyword evidence="4 7" id="KW-1133">Transmembrane helix</keyword>
<reference evidence="10 11" key="1">
    <citation type="submission" date="2017-09" db="EMBL/GenBank/DDBJ databases">
        <title>Sphingomonas panjinensis sp.nov., isolated from oil-contaminated soil.</title>
        <authorList>
            <person name="Wang L."/>
            <person name="Chen L."/>
        </authorList>
    </citation>
    <scope>NUCLEOTIDE SEQUENCE [LARGE SCALE GENOMIC DNA]</scope>
    <source>
        <strain evidence="10 11">FW-11</strain>
    </source>
</reference>
<keyword evidence="3 7" id="KW-0812">Transmembrane</keyword>
<keyword evidence="5 7" id="KW-0472">Membrane</keyword>
<organism evidence="10 11">
    <name type="scientific">Sphingomonas oleivorans</name>
    <dbReference type="NCBI Taxonomy" id="1735121"/>
    <lineage>
        <taxon>Bacteria</taxon>
        <taxon>Pseudomonadati</taxon>
        <taxon>Pseudomonadota</taxon>
        <taxon>Alphaproteobacteria</taxon>
        <taxon>Sphingomonadales</taxon>
        <taxon>Sphingomonadaceae</taxon>
        <taxon>Sphingomonas</taxon>
    </lineage>
</organism>
<evidence type="ECO:0000256" key="5">
    <source>
        <dbReference type="ARBA" id="ARBA00023136"/>
    </source>
</evidence>
<evidence type="ECO:0000256" key="7">
    <source>
        <dbReference type="SAM" id="Phobius"/>
    </source>
</evidence>
<dbReference type="RefSeq" id="WP_107967210.1">
    <property type="nucleotide sequence ID" value="NZ_NWBU01000005.1"/>
</dbReference>
<evidence type="ECO:0000256" key="3">
    <source>
        <dbReference type="ARBA" id="ARBA00022692"/>
    </source>
</evidence>
<dbReference type="EMBL" id="NWBU01000005">
    <property type="protein sequence ID" value="PTQ12347.1"/>
    <property type="molecule type" value="Genomic_DNA"/>
</dbReference>
<comment type="subcellular location">
    <subcellularLocation>
        <location evidence="1">Cell membrane</location>
        <topology evidence="1">Multi-pass membrane protein</topology>
    </subcellularLocation>
</comment>
<feature type="transmembrane region" description="Helical" evidence="7">
    <location>
        <begin position="394"/>
        <end position="416"/>
    </location>
</feature>
<evidence type="ECO:0000313" key="11">
    <source>
        <dbReference type="Proteomes" id="UP000244162"/>
    </source>
</evidence>
<evidence type="ECO:0008006" key="12">
    <source>
        <dbReference type="Google" id="ProtNLM"/>
    </source>
</evidence>
<evidence type="ECO:0000256" key="6">
    <source>
        <dbReference type="SAM" id="Coils"/>
    </source>
</evidence>
<dbReference type="Proteomes" id="UP000244162">
    <property type="component" value="Unassembled WGS sequence"/>
</dbReference>
<dbReference type="GO" id="GO:0004713">
    <property type="term" value="F:protein tyrosine kinase activity"/>
    <property type="evidence" value="ECO:0007669"/>
    <property type="project" value="TreeGrafter"/>
</dbReference>
<feature type="domain" description="Polysaccharide chain length determinant N-terminal" evidence="8">
    <location>
        <begin position="8"/>
        <end position="90"/>
    </location>
</feature>
<keyword evidence="2" id="KW-1003">Cell membrane</keyword>
<dbReference type="InterPro" id="IPR003856">
    <property type="entry name" value="LPS_length_determ_N"/>
</dbReference>
<dbReference type="AlphaFoldDB" id="A0A2T5G0A4"/>
<evidence type="ECO:0000256" key="2">
    <source>
        <dbReference type="ARBA" id="ARBA00022475"/>
    </source>
</evidence>
<dbReference type="Pfam" id="PF13807">
    <property type="entry name" value="GNVR"/>
    <property type="match status" value="1"/>
</dbReference>
<keyword evidence="6" id="KW-0175">Coiled coil</keyword>
<evidence type="ECO:0000313" key="10">
    <source>
        <dbReference type="EMBL" id="PTQ12347.1"/>
    </source>
</evidence>
<evidence type="ECO:0000259" key="9">
    <source>
        <dbReference type="Pfam" id="PF13807"/>
    </source>
</evidence>
<feature type="domain" description="Tyrosine-protein kinase G-rich" evidence="9">
    <location>
        <begin position="341"/>
        <end position="414"/>
    </location>
</feature>
<protein>
    <recommendedName>
        <fullName evidence="12">Chain length determinant protein EpsF</fullName>
    </recommendedName>
</protein>
<accession>A0A2T5G0A4</accession>
<dbReference type="PANTHER" id="PTHR32309:SF13">
    <property type="entry name" value="FERRIC ENTEROBACTIN TRANSPORT PROTEIN FEPE"/>
    <property type="match status" value="1"/>
</dbReference>
<proteinExistence type="predicted"/>